<dbReference type="PANTHER" id="PTHR23501:SF154">
    <property type="entry name" value="MULTIDRUG-EFFLUX TRANSPORTER RV1634-RELATED"/>
    <property type="match status" value="1"/>
</dbReference>
<dbReference type="AlphaFoldDB" id="A0A1X7HJI9"/>
<dbReference type="Pfam" id="PF07690">
    <property type="entry name" value="MFS_1"/>
    <property type="match status" value="1"/>
</dbReference>
<reference evidence="8 9" key="1">
    <citation type="submission" date="2017-04" db="EMBL/GenBank/DDBJ databases">
        <authorList>
            <person name="Afonso C.L."/>
            <person name="Miller P.J."/>
            <person name="Scott M.A."/>
            <person name="Spackman E."/>
            <person name="Goraichik I."/>
            <person name="Dimitrov K.M."/>
            <person name="Suarez D.L."/>
            <person name="Swayne D.E."/>
        </authorList>
    </citation>
    <scope>NUCLEOTIDE SEQUENCE [LARGE SCALE GENOMIC DNA]</scope>
    <source>
        <strain evidence="8 9">N3/975</strain>
    </source>
</reference>
<evidence type="ECO:0000259" key="7">
    <source>
        <dbReference type="PROSITE" id="PS50850"/>
    </source>
</evidence>
<feature type="transmembrane region" description="Helical" evidence="6">
    <location>
        <begin position="78"/>
        <end position="102"/>
    </location>
</feature>
<proteinExistence type="predicted"/>
<dbReference type="InterPro" id="IPR036259">
    <property type="entry name" value="MFS_trans_sf"/>
</dbReference>
<dbReference type="RefSeq" id="WP_208914734.1">
    <property type="nucleotide sequence ID" value="NZ_LT840184.1"/>
</dbReference>
<evidence type="ECO:0000256" key="6">
    <source>
        <dbReference type="SAM" id="Phobius"/>
    </source>
</evidence>
<keyword evidence="2" id="KW-0813">Transport</keyword>
<sequence>METNHTKAGIFDVPYRALTIGIILAVTTVAFEGLAITTIAPNVAQHLNGLHLYGWIFSSFLLSQIVGSMIIGQQINKLGVYTSFIVSILIFVIGITVAGTSVNMPMLIAGRAFQGFGAGAIITCVYYSITLSYPDALRTKILAAFSSAYIMPALIGPYLAGLLAEFFSWRVVFWFVLPLIALAVMLTLPSFRKLQLQASVNNTTIKKGFSKEVYAIILTVGTGLLLTGLGWISEWKGIVLTIAGVLIMIKPLRKLLPEGTFTVKKGLPATIVTRGLYVACYVATESYVVLALTEVKGFSADLAGLIVAAGALSWSTAAWLQSRFDERDGGTGRRKRVIIGIGIMIVGVALVIASIRLPDDGLVYALISQLFTGFGIGLANPTTGAIALQHARAGEEGEVSAVIQFIDAFSPGLSIGIGGALIAISETFKWGIFTGVMLALLIQLLFIIISFVISFRIQKEKQAKQSSFPLT</sequence>
<feature type="transmembrane region" description="Helical" evidence="6">
    <location>
        <begin position="361"/>
        <end position="380"/>
    </location>
</feature>
<organism evidence="8 9">
    <name type="scientific">Paenibacillus uliginis N3/975</name>
    <dbReference type="NCBI Taxonomy" id="1313296"/>
    <lineage>
        <taxon>Bacteria</taxon>
        <taxon>Bacillati</taxon>
        <taxon>Bacillota</taxon>
        <taxon>Bacilli</taxon>
        <taxon>Bacillales</taxon>
        <taxon>Paenibacillaceae</taxon>
        <taxon>Paenibacillus</taxon>
    </lineage>
</organism>
<dbReference type="PROSITE" id="PS50850">
    <property type="entry name" value="MFS"/>
    <property type="match status" value="1"/>
</dbReference>
<name>A0A1X7HJI9_9BACL</name>
<feature type="transmembrane region" description="Helical" evidence="6">
    <location>
        <begin position="276"/>
        <end position="292"/>
    </location>
</feature>
<feature type="transmembrane region" description="Helical" evidence="6">
    <location>
        <begin position="172"/>
        <end position="191"/>
    </location>
</feature>
<dbReference type="Gene3D" id="1.20.1720.10">
    <property type="entry name" value="Multidrug resistance protein D"/>
    <property type="match status" value="1"/>
</dbReference>
<dbReference type="InterPro" id="IPR020846">
    <property type="entry name" value="MFS_dom"/>
</dbReference>
<evidence type="ECO:0000256" key="1">
    <source>
        <dbReference type="ARBA" id="ARBA00004651"/>
    </source>
</evidence>
<keyword evidence="3 6" id="KW-0812">Transmembrane</keyword>
<dbReference type="Proteomes" id="UP000192940">
    <property type="component" value="Chromosome I"/>
</dbReference>
<feature type="domain" description="Major facilitator superfamily (MFS) profile" evidence="7">
    <location>
        <begin position="18"/>
        <end position="462"/>
    </location>
</feature>
<feature type="transmembrane region" description="Helical" evidence="6">
    <location>
        <begin position="238"/>
        <end position="256"/>
    </location>
</feature>
<evidence type="ECO:0000256" key="3">
    <source>
        <dbReference type="ARBA" id="ARBA00022692"/>
    </source>
</evidence>
<dbReference type="STRING" id="1313296.SAMN05661091_3936"/>
<evidence type="ECO:0000313" key="9">
    <source>
        <dbReference type="Proteomes" id="UP000192940"/>
    </source>
</evidence>
<keyword evidence="5 6" id="KW-0472">Membrane</keyword>
<feature type="transmembrane region" description="Helical" evidence="6">
    <location>
        <begin position="141"/>
        <end position="160"/>
    </location>
</feature>
<evidence type="ECO:0000313" key="8">
    <source>
        <dbReference type="EMBL" id="SMF87806.1"/>
    </source>
</evidence>
<feature type="transmembrane region" description="Helical" evidence="6">
    <location>
        <begin position="108"/>
        <end position="129"/>
    </location>
</feature>
<feature type="transmembrane region" description="Helical" evidence="6">
    <location>
        <begin position="52"/>
        <end position="71"/>
    </location>
</feature>
<dbReference type="Gene3D" id="1.20.1250.20">
    <property type="entry name" value="MFS general substrate transporter like domains"/>
    <property type="match status" value="1"/>
</dbReference>
<feature type="transmembrane region" description="Helical" evidence="6">
    <location>
        <begin position="430"/>
        <end position="455"/>
    </location>
</feature>
<keyword evidence="4 6" id="KW-1133">Transmembrane helix</keyword>
<gene>
    <name evidence="8" type="ORF">SAMN05661091_3936</name>
</gene>
<protein>
    <submittedName>
        <fullName evidence="8">Arabinose efflux permease</fullName>
    </submittedName>
</protein>
<dbReference type="EMBL" id="LT840184">
    <property type="protein sequence ID" value="SMF87806.1"/>
    <property type="molecule type" value="Genomic_DNA"/>
</dbReference>
<evidence type="ECO:0000256" key="2">
    <source>
        <dbReference type="ARBA" id="ARBA00022448"/>
    </source>
</evidence>
<feature type="transmembrane region" description="Helical" evidence="6">
    <location>
        <begin position="401"/>
        <end position="424"/>
    </location>
</feature>
<feature type="transmembrane region" description="Helical" evidence="6">
    <location>
        <begin position="337"/>
        <end position="355"/>
    </location>
</feature>
<dbReference type="InterPro" id="IPR011701">
    <property type="entry name" value="MFS"/>
</dbReference>
<evidence type="ECO:0000256" key="5">
    <source>
        <dbReference type="ARBA" id="ARBA00023136"/>
    </source>
</evidence>
<dbReference type="GO" id="GO:0005886">
    <property type="term" value="C:plasma membrane"/>
    <property type="evidence" value="ECO:0007669"/>
    <property type="project" value="UniProtKB-SubCell"/>
</dbReference>
<comment type="subcellular location">
    <subcellularLocation>
        <location evidence="1">Cell membrane</location>
        <topology evidence="1">Multi-pass membrane protein</topology>
    </subcellularLocation>
</comment>
<evidence type="ECO:0000256" key="4">
    <source>
        <dbReference type="ARBA" id="ARBA00022989"/>
    </source>
</evidence>
<keyword evidence="9" id="KW-1185">Reference proteome</keyword>
<dbReference type="PANTHER" id="PTHR23501">
    <property type="entry name" value="MAJOR FACILITATOR SUPERFAMILY"/>
    <property type="match status" value="1"/>
</dbReference>
<dbReference type="GO" id="GO:0022857">
    <property type="term" value="F:transmembrane transporter activity"/>
    <property type="evidence" value="ECO:0007669"/>
    <property type="project" value="InterPro"/>
</dbReference>
<feature type="transmembrane region" description="Helical" evidence="6">
    <location>
        <begin position="17"/>
        <end position="40"/>
    </location>
</feature>
<feature type="transmembrane region" description="Helical" evidence="6">
    <location>
        <begin position="298"/>
        <end position="317"/>
    </location>
</feature>
<dbReference type="SUPFAM" id="SSF103473">
    <property type="entry name" value="MFS general substrate transporter"/>
    <property type="match status" value="1"/>
</dbReference>
<accession>A0A1X7HJI9</accession>
<feature type="transmembrane region" description="Helical" evidence="6">
    <location>
        <begin position="212"/>
        <end position="232"/>
    </location>
</feature>